<accession>A0AAN7PGT3</accession>
<gene>
    <name evidence="3" type="ORF">RN001_002029</name>
</gene>
<comment type="caution">
    <text evidence="3">The sequence shown here is derived from an EMBL/GenBank/DDBJ whole genome shotgun (WGS) entry which is preliminary data.</text>
</comment>
<keyword evidence="4" id="KW-1185">Reference proteome</keyword>
<feature type="region of interest" description="Disordered" evidence="1">
    <location>
        <begin position="1"/>
        <end position="40"/>
    </location>
</feature>
<sequence>MFPNATVSSRSSSSRSGNSCSRNSSMPSLRMPNPLLPKTSFNPLYRNTDAFSSFDASSFVFQENKRIKDAKQPVLRRYNSHDSHTNFGDVRIDSKGNTPNSTKSRSGDASTPDTTPNSTEERHRRQEYEARDFLEKYSLPRVVRVANGEPLLLYRCFDSFTKVQARGILGKKGKEKADLNVLHFPEGYPGWFSLTNEKGEKAAVVHSSVLQLVREQVCSFISIQSFTAYTASNQESSDGVNSRAQYLKTQIRGGQVFQLRAVFQHRDRSEGGKHSTRSSKVSRSARDKDLANRYAQLTSQNNQELYVPLTTKGEFYEIYSTMKARLCFPGLIDKTGPLALDKDCLYKLTHLLRRIALPVKVKLLSGSLPQGVPKEFTDTFILEKKFQEPLMVTCTLPPPSENIKHEISCINLNSGLKLSKCALGFDSENRLFKSQRVQAALAFCHKNVDNWYREVRLIPNFQLEIKQQKIASIYCAECRKLNENCIETCKNETENYKSQDIHQKQLITKQVIEKFPKSKKWYRHFKILGVGLGSEANPKFEDIKDPMDGIEKGKSMERYKDMSKLIEDKFGKKSYNPVKKSASFMYSNKRMDLEETPTHKKGNPALLKCQSLDTQFFTSENENRQLELLKQRLHRKISNASDSLSNMEFELCILENENGIVEPTTKTSLTATTQVQSLRDLRSTNLHVTKINFDEIKPAEDVTKLKKIKPDLIPTLPKSDGHDNSYITERLCSEFHVKTKIQKKSLNKQNLLSSSDNLRNSVRLLESFKENYNFSIFDSGNQNKNINTQSVVVQVHEESLTKSRNLQKKNSTVVDDIPYSHVMDEVRERDEKQQDENIYAEICENSCNCDSMPKCECKRTKKAHPEYCYVKLGSNGDSVIQSDSDEAIYNTLR</sequence>
<dbReference type="InterPro" id="IPR025946">
    <property type="entry name" value="CABIT_dom"/>
</dbReference>
<dbReference type="EMBL" id="JARPUR010000001">
    <property type="protein sequence ID" value="KAK4885758.1"/>
    <property type="molecule type" value="Genomic_DNA"/>
</dbReference>
<evidence type="ECO:0000256" key="1">
    <source>
        <dbReference type="SAM" id="MobiDB-lite"/>
    </source>
</evidence>
<feature type="compositionally biased region" description="Polar residues" evidence="1">
    <location>
        <begin position="95"/>
        <end position="118"/>
    </location>
</feature>
<protein>
    <recommendedName>
        <fullName evidence="2">CABIT domain-containing protein</fullName>
    </recommendedName>
</protein>
<name>A0AAN7PGT3_9COLE</name>
<evidence type="ECO:0000259" key="2">
    <source>
        <dbReference type="Pfam" id="PF12736"/>
    </source>
</evidence>
<feature type="region of interest" description="Disordered" evidence="1">
    <location>
        <begin position="72"/>
        <end position="127"/>
    </location>
</feature>
<proteinExistence type="predicted"/>
<feature type="compositionally biased region" description="Low complexity" evidence="1">
    <location>
        <begin position="8"/>
        <end position="25"/>
    </location>
</feature>
<evidence type="ECO:0000313" key="4">
    <source>
        <dbReference type="Proteomes" id="UP001353858"/>
    </source>
</evidence>
<dbReference type="Pfam" id="PF12736">
    <property type="entry name" value="CABIT"/>
    <property type="match status" value="1"/>
</dbReference>
<feature type="domain" description="CABIT" evidence="2">
    <location>
        <begin position="166"/>
        <end position="418"/>
    </location>
</feature>
<evidence type="ECO:0000313" key="3">
    <source>
        <dbReference type="EMBL" id="KAK4885758.1"/>
    </source>
</evidence>
<organism evidence="3 4">
    <name type="scientific">Aquatica leii</name>
    <dbReference type="NCBI Taxonomy" id="1421715"/>
    <lineage>
        <taxon>Eukaryota</taxon>
        <taxon>Metazoa</taxon>
        <taxon>Ecdysozoa</taxon>
        <taxon>Arthropoda</taxon>
        <taxon>Hexapoda</taxon>
        <taxon>Insecta</taxon>
        <taxon>Pterygota</taxon>
        <taxon>Neoptera</taxon>
        <taxon>Endopterygota</taxon>
        <taxon>Coleoptera</taxon>
        <taxon>Polyphaga</taxon>
        <taxon>Elateriformia</taxon>
        <taxon>Elateroidea</taxon>
        <taxon>Lampyridae</taxon>
        <taxon>Luciolinae</taxon>
        <taxon>Aquatica</taxon>
    </lineage>
</organism>
<feature type="region of interest" description="Disordered" evidence="1">
    <location>
        <begin position="266"/>
        <end position="286"/>
    </location>
</feature>
<feature type="compositionally biased region" description="Basic and acidic residues" evidence="1">
    <location>
        <begin position="79"/>
        <end position="94"/>
    </location>
</feature>
<dbReference type="AlphaFoldDB" id="A0AAN7PGT3"/>
<reference evidence="4" key="1">
    <citation type="submission" date="2023-01" db="EMBL/GenBank/DDBJ databases">
        <title>Key to firefly adult light organ development and bioluminescence: homeobox transcription factors regulate luciferase expression and transportation to peroxisome.</title>
        <authorList>
            <person name="Fu X."/>
        </authorList>
    </citation>
    <scope>NUCLEOTIDE SEQUENCE [LARGE SCALE GENOMIC DNA]</scope>
</reference>
<dbReference type="Proteomes" id="UP001353858">
    <property type="component" value="Unassembled WGS sequence"/>
</dbReference>